<dbReference type="GO" id="GO:0000156">
    <property type="term" value="F:phosphorelay response regulator activity"/>
    <property type="evidence" value="ECO:0007669"/>
    <property type="project" value="TreeGrafter"/>
</dbReference>
<dbReference type="InterPro" id="IPR000014">
    <property type="entry name" value="PAS"/>
</dbReference>
<evidence type="ECO:0000256" key="3">
    <source>
        <dbReference type="ARBA" id="ARBA00012438"/>
    </source>
</evidence>
<keyword evidence="10 13" id="KW-1133">Transmembrane helix</keyword>
<dbReference type="eggNOG" id="COG5278">
    <property type="taxonomic scope" value="Bacteria"/>
</dbReference>
<keyword evidence="12 13" id="KW-0472">Membrane</keyword>
<keyword evidence="9" id="KW-0067">ATP-binding</keyword>
<dbReference type="InterPro" id="IPR004358">
    <property type="entry name" value="Sig_transdc_His_kin-like_C"/>
</dbReference>
<dbReference type="CDD" id="cd00075">
    <property type="entry name" value="HATPase"/>
    <property type="match status" value="1"/>
</dbReference>
<keyword evidence="17" id="KW-1185">Reference proteome</keyword>
<dbReference type="SMART" id="SM00388">
    <property type="entry name" value="HisKA"/>
    <property type="match status" value="1"/>
</dbReference>
<evidence type="ECO:0000259" key="15">
    <source>
        <dbReference type="PROSITE" id="PS50112"/>
    </source>
</evidence>
<dbReference type="Gene3D" id="1.10.287.130">
    <property type="match status" value="1"/>
</dbReference>
<dbReference type="Pfam" id="PF00512">
    <property type="entry name" value="HisKA"/>
    <property type="match status" value="1"/>
</dbReference>
<dbReference type="InterPro" id="IPR050351">
    <property type="entry name" value="BphY/WalK/GraS-like"/>
</dbReference>
<dbReference type="Gene3D" id="3.30.450.20">
    <property type="entry name" value="PAS domain"/>
    <property type="match status" value="1"/>
</dbReference>
<evidence type="ECO:0000259" key="14">
    <source>
        <dbReference type="PROSITE" id="PS50109"/>
    </source>
</evidence>
<evidence type="ECO:0000256" key="11">
    <source>
        <dbReference type="ARBA" id="ARBA00023012"/>
    </source>
</evidence>
<dbReference type="SUPFAM" id="SSF55874">
    <property type="entry name" value="ATPase domain of HSP90 chaperone/DNA topoisomerase II/histidine kinase"/>
    <property type="match status" value="1"/>
</dbReference>
<dbReference type="CDD" id="cd00130">
    <property type="entry name" value="PAS"/>
    <property type="match status" value="1"/>
</dbReference>
<dbReference type="InterPro" id="IPR036890">
    <property type="entry name" value="HATPase_C_sf"/>
</dbReference>
<feature type="domain" description="Histidine kinase" evidence="14">
    <location>
        <begin position="349"/>
        <end position="561"/>
    </location>
</feature>
<comment type="caution">
    <text evidence="16">The sequence shown here is derived from an EMBL/GenBank/DDBJ whole genome shotgun (WGS) entry which is preliminary data.</text>
</comment>
<dbReference type="PANTHER" id="PTHR42878:SF7">
    <property type="entry name" value="SENSOR HISTIDINE KINASE GLRK"/>
    <property type="match status" value="1"/>
</dbReference>
<feature type="domain" description="PAS" evidence="15">
    <location>
        <begin position="214"/>
        <end position="285"/>
    </location>
</feature>
<dbReference type="PROSITE" id="PS50112">
    <property type="entry name" value="PAS"/>
    <property type="match status" value="1"/>
</dbReference>
<dbReference type="GO" id="GO:0000155">
    <property type="term" value="F:phosphorelay sensor kinase activity"/>
    <property type="evidence" value="ECO:0007669"/>
    <property type="project" value="InterPro"/>
</dbReference>
<keyword evidence="5" id="KW-0808">Transferase</keyword>
<dbReference type="InterPro" id="IPR005467">
    <property type="entry name" value="His_kinase_dom"/>
</dbReference>
<dbReference type="GO" id="GO:0005524">
    <property type="term" value="F:ATP binding"/>
    <property type="evidence" value="ECO:0007669"/>
    <property type="project" value="UniProtKB-KW"/>
</dbReference>
<dbReference type="CDD" id="cd19410">
    <property type="entry name" value="HK9-like_sensor"/>
    <property type="match status" value="1"/>
</dbReference>
<dbReference type="EMBL" id="ANAH02000005">
    <property type="protein sequence ID" value="EPX63616.1"/>
    <property type="molecule type" value="Genomic_DNA"/>
</dbReference>
<evidence type="ECO:0000256" key="2">
    <source>
        <dbReference type="ARBA" id="ARBA00004141"/>
    </source>
</evidence>
<dbReference type="InterPro" id="IPR003661">
    <property type="entry name" value="HisK_dim/P_dom"/>
</dbReference>
<keyword evidence="4" id="KW-0597">Phosphoprotein</keyword>
<comment type="catalytic activity">
    <reaction evidence="1">
        <text>ATP + protein L-histidine = ADP + protein N-phospho-L-histidine.</text>
        <dbReference type="EC" id="2.7.13.3"/>
    </reaction>
</comment>
<organism evidence="16 17">
    <name type="scientific">Cystobacter fuscus (strain ATCC 25194 / DSM 2262 / NBRC 100088 / M29)</name>
    <dbReference type="NCBI Taxonomy" id="1242864"/>
    <lineage>
        <taxon>Bacteria</taxon>
        <taxon>Pseudomonadati</taxon>
        <taxon>Myxococcota</taxon>
        <taxon>Myxococcia</taxon>
        <taxon>Myxococcales</taxon>
        <taxon>Cystobacterineae</taxon>
        <taxon>Archangiaceae</taxon>
        <taxon>Cystobacter</taxon>
    </lineage>
</organism>
<dbReference type="Pfam" id="PF02518">
    <property type="entry name" value="HATPase_c"/>
    <property type="match status" value="1"/>
</dbReference>
<evidence type="ECO:0000313" key="16">
    <source>
        <dbReference type="EMBL" id="EPX63616.1"/>
    </source>
</evidence>
<keyword evidence="6 13" id="KW-0812">Transmembrane</keyword>
<comment type="subcellular location">
    <subcellularLocation>
        <location evidence="2">Membrane</location>
        <topology evidence="2">Multi-pass membrane protein</topology>
    </subcellularLocation>
</comment>
<accession>S9PKW1</accession>
<feature type="transmembrane region" description="Helical" evidence="13">
    <location>
        <begin position="181"/>
        <end position="201"/>
    </location>
</feature>
<dbReference type="eggNOG" id="COG2205">
    <property type="taxonomic scope" value="Bacteria"/>
</dbReference>
<dbReference type="GO" id="GO:0030295">
    <property type="term" value="F:protein kinase activator activity"/>
    <property type="evidence" value="ECO:0007669"/>
    <property type="project" value="TreeGrafter"/>
</dbReference>
<evidence type="ECO:0000256" key="4">
    <source>
        <dbReference type="ARBA" id="ARBA00022553"/>
    </source>
</evidence>
<dbReference type="CDD" id="cd00082">
    <property type="entry name" value="HisKA"/>
    <property type="match status" value="1"/>
</dbReference>
<dbReference type="EC" id="2.7.13.3" evidence="3"/>
<dbReference type="AlphaFoldDB" id="S9PKW1"/>
<evidence type="ECO:0000256" key="6">
    <source>
        <dbReference type="ARBA" id="ARBA00022692"/>
    </source>
</evidence>
<dbReference type="Pfam" id="PF05227">
    <property type="entry name" value="CHASE3"/>
    <property type="match status" value="1"/>
</dbReference>
<keyword evidence="8 16" id="KW-0418">Kinase</keyword>
<evidence type="ECO:0000256" key="7">
    <source>
        <dbReference type="ARBA" id="ARBA00022741"/>
    </source>
</evidence>
<dbReference type="InterPro" id="IPR003594">
    <property type="entry name" value="HATPase_dom"/>
</dbReference>
<proteinExistence type="predicted"/>
<dbReference type="Pfam" id="PF08448">
    <property type="entry name" value="PAS_4"/>
    <property type="match status" value="1"/>
</dbReference>
<dbReference type="GO" id="GO:0007234">
    <property type="term" value="P:osmosensory signaling via phosphorelay pathway"/>
    <property type="evidence" value="ECO:0007669"/>
    <property type="project" value="TreeGrafter"/>
</dbReference>
<name>S9PKW1_CYSF2</name>
<dbReference type="Gene3D" id="3.30.565.10">
    <property type="entry name" value="Histidine kinase-like ATPase, C-terminal domain"/>
    <property type="match status" value="1"/>
</dbReference>
<evidence type="ECO:0000313" key="17">
    <source>
        <dbReference type="Proteomes" id="UP000011682"/>
    </source>
</evidence>
<dbReference type="InterPro" id="IPR007891">
    <property type="entry name" value="CHASE3"/>
</dbReference>
<dbReference type="PRINTS" id="PR00344">
    <property type="entry name" value="BCTRLSENSOR"/>
</dbReference>
<dbReference type="InterPro" id="IPR013656">
    <property type="entry name" value="PAS_4"/>
</dbReference>
<evidence type="ECO:0000256" key="1">
    <source>
        <dbReference type="ARBA" id="ARBA00000085"/>
    </source>
</evidence>
<dbReference type="SUPFAM" id="SSF47384">
    <property type="entry name" value="Homodimeric domain of signal transducing histidine kinase"/>
    <property type="match status" value="1"/>
</dbReference>
<evidence type="ECO:0000256" key="10">
    <source>
        <dbReference type="ARBA" id="ARBA00022989"/>
    </source>
</evidence>
<evidence type="ECO:0000256" key="13">
    <source>
        <dbReference type="SAM" id="Phobius"/>
    </source>
</evidence>
<evidence type="ECO:0000256" key="12">
    <source>
        <dbReference type="ARBA" id="ARBA00023136"/>
    </source>
</evidence>
<evidence type="ECO:0000256" key="8">
    <source>
        <dbReference type="ARBA" id="ARBA00022777"/>
    </source>
</evidence>
<keyword evidence="7" id="KW-0547">Nucleotide-binding</keyword>
<dbReference type="InterPro" id="IPR036097">
    <property type="entry name" value="HisK_dim/P_sf"/>
</dbReference>
<keyword evidence="11" id="KW-0902">Two-component regulatory system</keyword>
<sequence>MPLQPAGLALVASLLLALLLWASNRSWQSLIEAEAWVKHTQDIQLATERLQSILVDAETGQRGFLVTGDESYLAPYQEALGRYQEVLAEVRQLAAYSPAQQQRVERLEPLVETKMEELASTIQLRRQEGGEEAALAIVRTDLGKRTMDEVRGVFQEVNQEEQHLLTVLAAQAQHRGHELRLFIFSICVTLALVGGSAWAGYRRQALAEAALRESEESYRQLTENSPDIVTRYDPRRRLIYVNAATCHAMGHGPDELLGRTPHELELSSEALTLCMEALDKAFAGEDATMVVPVRDSRGERCFQTRFVPERDAHGQVVSVLTISWDVTRFARQREEERQRADFAQQIVGIVSHDLKTPLNAILLSTASLLRRELDEKTTTAVVRIHSVAERASRMIRDLLDFTQARLGRIPIDRRRVNLHELAHHAVEEVRLAHPDRSVELNLEGDGWGQWDGDRLAQVLSNLLCNALAYSPPDTPVRVEVRGSSGDPVLSIHNMGEPIPPELRSRLFEPMQRGACSNQKSSRSIGLGLFIVKHVVMAHGGHVEVESSKEAGTTFLVRMPRA</sequence>
<dbReference type="SUPFAM" id="SSF55785">
    <property type="entry name" value="PYP-like sensor domain (PAS domain)"/>
    <property type="match status" value="1"/>
</dbReference>
<dbReference type="InterPro" id="IPR035965">
    <property type="entry name" value="PAS-like_dom_sf"/>
</dbReference>
<gene>
    <name evidence="16" type="ORF">D187_006024</name>
</gene>
<dbReference type="PROSITE" id="PS50109">
    <property type="entry name" value="HIS_KIN"/>
    <property type="match status" value="1"/>
</dbReference>
<dbReference type="SMART" id="SM00091">
    <property type="entry name" value="PAS"/>
    <property type="match status" value="1"/>
</dbReference>
<dbReference type="GO" id="GO:0016020">
    <property type="term" value="C:membrane"/>
    <property type="evidence" value="ECO:0007669"/>
    <property type="project" value="UniProtKB-SubCell"/>
</dbReference>
<dbReference type="SMART" id="SM00387">
    <property type="entry name" value="HATPase_c"/>
    <property type="match status" value="1"/>
</dbReference>
<protein>
    <recommendedName>
        <fullName evidence="3">histidine kinase</fullName>
        <ecNumber evidence="3">2.7.13.3</ecNumber>
    </recommendedName>
</protein>
<evidence type="ECO:0000256" key="5">
    <source>
        <dbReference type="ARBA" id="ARBA00022679"/>
    </source>
</evidence>
<evidence type="ECO:0000256" key="9">
    <source>
        <dbReference type="ARBA" id="ARBA00022840"/>
    </source>
</evidence>
<reference evidence="16" key="1">
    <citation type="submission" date="2013-05" db="EMBL/GenBank/DDBJ databases">
        <title>Genome assembly of Cystobacter fuscus DSM 2262.</title>
        <authorList>
            <person name="Sharma G."/>
            <person name="Khatri I."/>
            <person name="Kaur C."/>
            <person name="Mayilraj S."/>
            <person name="Subramanian S."/>
        </authorList>
    </citation>
    <scope>NUCLEOTIDE SEQUENCE [LARGE SCALE GENOMIC DNA]</scope>
    <source>
        <strain evidence="16">DSM 2262</strain>
    </source>
</reference>
<dbReference type="NCBIfam" id="TIGR00229">
    <property type="entry name" value="sensory_box"/>
    <property type="match status" value="1"/>
</dbReference>
<dbReference type="Proteomes" id="UP000011682">
    <property type="component" value="Unassembled WGS sequence"/>
</dbReference>
<dbReference type="PANTHER" id="PTHR42878">
    <property type="entry name" value="TWO-COMPONENT HISTIDINE KINASE"/>
    <property type="match status" value="1"/>
</dbReference>